<dbReference type="AlphaFoldDB" id="A0A9P0BFG6"/>
<dbReference type="Proteomes" id="UP001154078">
    <property type="component" value="Chromosome 7"/>
</dbReference>
<proteinExistence type="predicted"/>
<dbReference type="EMBL" id="OV121138">
    <property type="protein sequence ID" value="CAH0560880.1"/>
    <property type="molecule type" value="Genomic_DNA"/>
</dbReference>
<feature type="compositionally biased region" description="Acidic residues" evidence="1">
    <location>
        <begin position="1"/>
        <end position="23"/>
    </location>
</feature>
<sequence length="307" mass="35628">MASTIDDSDDNESETEWDLETEQGSEILDNINNYYRTEDALALDNFVNKEKRLSRRLTSRTDAGFDFDEYIPPEEEKKKYPEKNYYKMYKKFFLQPPEKAAIWRPRPPLTYDEMTLIQKADYVSERIAIDFIAWMKEINQDYNITLTPENLMSMFEIGSQNTLAKTLDMKMKEIPTLPPKIALSKKMPHLSNNAKLAKEIRLDIVASKRQPRIFAFSSRLPAEELIRPQLSDIAAKWHKSENVREDIVSMEVVWKGITHLRSTKEFSNYLQTAKPHVPHPEYLVRKGVFERLSGSDASSESNTSSSS</sequence>
<accession>A0A9P0BFG6</accession>
<reference evidence="2" key="1">
    <citation type="submission" date="2021-12" db="EMBL/GenBank/DDBJ databases">
        <authorList>
            <person name="King R."/>
        </authorList>
    </citation>
    <scope>NUCLEOTIDE SEQUENCE</scope>
</reference>
<name>A0A9P0BFG6_BRAAE</name>
<feature type="region of interest" description="Disordered" evidence="1">
    <location>
        <begin position="1"/>
        <end position="24"/>
    </location>
</feature>
<protein>
    <submittedName>
        <fullName evidence="2">Uncharacterized protein</fullName>
    </submittedName>
</protein>
<gene>
    <name evidence="2" type="ORF">MELIAE_LOCUS10555</name>
</gene>
<evidence type="ECO:0000313" key="3">
    <source>
        <dbReference type="Proteomes" id="UP001154078"/>
    </source>
</evidence>
<evidence type="ECO:0000313" key="2">
    <source>
        <dbReference type="EMBL" id="CAH0560880.1"/>
    </source>
</evidence>
<keyword evidence="3" id="KW-1185">Reference proteome</keyword>
<dbReference type="OrthoDB" id="6755972at2759"/>
<organism evidence="2 3">
    <name type="scientific">Brassicogethes aeneus</name>
    <name type="common">Rape pollen beetle</name>
    <name type="synonym">Meligethes aeneus</name>
    <dbReference type="NCBI Taxonomy" id="1431903"/>
    <lineage>
        <taxon>Eukaryota</taxon>
        <taxon>Metazoa</taxon>
        <taxon>Ecdysozoa</taxon>
        <taxon>Arthropoda</taxon>
        <taxon>Hexapoda</taxon>
        <taxon>Insecta</taxon>
        <taxon>Pterygota</taxon>
        <taxon>Neoptera</taxon>
        <taxon>Endopterygota</taxon>
        <taxon>Coleoptera</taxon>
        <taxon>Polyphaga</taxon>
        <taxon>Cucujiformia</taxon>
        <taxon>Nitidulidae</taxon>
        <taxon>Meligethinae</taxon>
        <taxon>Brassicogethes</taxon>
    </lineage>
</organism>
<evidence type="ECO:0000256" key="1">
    <source>
        <dbReference type="SAM" id="MobiDB-lite"/>
    </source>
</evidence>